<feature type="domain" description="DUF7041" evidence="2">
    <location>
        <begin position="67"/>
        <end position="147"/>
    </location>
</feature>
<dbReference type="AlphaFoldDB" id="A0A6J1PGX8"/>
<dbReference type="Proteomes" id="UP000504618">
    <property type="component" value="Unplaced"/>
</dbReference>
<evidence type="ECO:0000313" key="3">
    <source>
        <dbReference type="Proteomes" id="UP000504618"/>
    </source>
</evidence>
<evidence type="ECO:0000259" key="2">
    <source>
        <dbReference type="Pfam" id="PF23055"/>
    </source>
</evidence>
<reference evidence="4" key="1">
    <citation type="submission" date="2025-08" db="UniProtKB">
        <authorList>
            <consortium name="RefSeq"/>
        </authorList>
    </citation>
    <scope>IDENTIFICATION</scope>
    <source>
        <tissue evidence="4">Whole body</tissue>
    </source>
</reference>
<organism evidence="3 4">
    <name type="scientific">Temnothorax curvispinosus</name>
    <dbReference type="NCBI Taxonomy" id="300111"/>
    <lineage>
        <taxon>Eukaryota</taxon>
        <taxon>Metazoa</taxon>
        <taxon>Ecdysozoa</taxon>
        <taxon>Arthropoda</taxon>
        <taxon>Hexapoda</taxon>
        <taxon>Insecta</taxon>
        <taxon>Pterygota</taxon>
        <taxon>Neoptera</taxon>
        <taxon>Endopterygota</taxon>
        <taxon>Hymenoptera</taxon>
        <taxon>Apocrita</taxon>
        <taxon>Aculeata</taxon>
        <taxon>Formicoidea</taxon>
        <taxon>Formicidae</taxon>
        <taxon>Myrmicinae</taxon>
        <taxon>Temnothorax</taxon>
    </lineage>
</organism>
<dbReference type="Pfam" id="PF23055">
    <property type="entry name" value="DUF7041"/>
    <property type="match status" value="1"/>
</dbReference>
<name>A0A6J1PGX8_9HYME</name>
<feature type="region of interest" description="Disordered" evidence="1">
    <location>
        <begin position="253"/>
        <end position="281"/>
    </location>
</feature>
<dbReference type="PANTHER" id="PTHR33327:SF3">
    <property type="entry name" value="RNA-DIRECTED DNA POLYMERASE"/>
    <property type="match status" value="1"/>
</dbReference>
<keyword evidence="3" id="KW-1185">Reference proteome</keyword>
<feature type="compositionally biased region" description="Basic residues" evidence="1">
    <location>
        <begin position="256"/>
        <end position="279"/>
    </location>
</feature>
<gene>
    <name evidence="4" type="primary">LOC112452578</name>
</gene>
<dbReference type="GeneID" id="112452578"/>
<feature type="region of interest" description="Disordered" evidence="1">
    <location>
        <begin position="1"/>
        <end position="52"/>
    </location>
</feature>
<dbReference type="OrthoDB" id="7552726at2759"/>
<accession>A0A6J1PGX8</accession>
<feature type="compositionally biased region" description="Polar residues" evidence="1">
    <location>
        <begin position="26"/>
        <end position="38"/>
    </location>
</feature>
<dbReference type="PANTHER" id="PTHR33327">
    <property type="entry name" value="ENDONUCLEASE"/>
    <property type="match status" value="1"/>
</dbReference>
<evidence type="ECO:0000256" key="1">
    <source>
        <dbReference type="SAM" id="MobiDB-lite"/>
    </source>
</evidence>
<proteinExistence type="predicted"/>
<feature type="compositionally biased region" description="Polar residues" evidence="1">
    <location>
        <begin position="1"/>
        <end position="14"/>
    </location>
</feature>
<dbReference type="RefSeq" id="XP_024868631.1">
    <property type="nucleotide sequence ID" value="XM_025012863.1"/>
</dbReference>
<sequence length="318" mass="36420">MPRNCSPTRPTASQHPAREEIPPKEANTNSVSDTATTQESDDKKMSRVPEGSENMINAANVVKLPQPFWREMPAQWFTIAEAAFALAKITGDEIKYRYVLVNLDPATLPYVSDIIANPPEHDKYGTIKRRMTETFGESHETKLRKLLRGHEIGDEKPSVFLQRIRNMAAGQVSDNVLRTLFLEQLPNNIRSILAISQVEDITQLALQADKIVEVSKPQVMALSAKTDQPDEHTRTEITVTELKAMIEELAVEVRRGRTKRGTNSRGRRQRSYSNRRSRDRRSNNNFCYYHRRFGEDARNCEEPCAWKKQIKQAKDQEN</sequence>
<protein>
    <submittedName>
        <fullName evidence="4">Uncharacterized protein LOC112452578</fullName>
    </submittedName>
</protein>
<evidence type="ECO:0000313" key="4">
    <source>
        <dbReference type="RefSeq" id="XP_024868631.1"/>
    </source>
</evidence>
<dbReference type="InterPro" id="IPR055469">
    <property type="entry name" value="DUF7041"/>
</dbReference>